<comment type="caution">
    <text evidence="3">The sequence shown here is derived from an EMBL/GenBank/DDBJ whole genome shotgun (WGS) entry which is preliminary data.</text>
</comment>
<evidence type="ECO:0000256" key="2">
    <source>
        <dbReference type="SAM" id="SignalP"/>
    </source>
</evidence>
<keyword evidence="2" id="KW-0732">Signal</keyword>
<dbReference type="InterPro" id="IPR036182">
    <property type="entry name" value="PCuAC_sf"/>
</dbReference>
<evidence type="ECO:0000256" key="1">
    <source>
        <dbReference type="SAM" id="MobiDB-lite"/>
    </source>
</evidence>
<name>A0ABU1D5Q1_9BURK</name>
<dbReference type="Proteomes" id="UP001232156">
    <property type="component" value="Unassembled WGS sequence"/>
</dbReference>
<dbReference type="Pfam" id="PF04314">
    <property type="entry name" value="PCuAC"/>
    <property type="match status" value="1"/>
</dbReference>
<dbReference type="SUPFAM" id="SSF110087">
    <property type="entry name" value="DR1885-like metal-binding protein"/>
    <property type="match status" value="1"/>
</dbReference>
<sequence length="167" mass="17635">MSVFTKLAGATALSFLLAAGAHAEVKIENPWVRATVPQQNGTGAFMKLTADTDTKLVAADSPVAKFVEVHEMAMENNIMKMREVPAVALPAGQTVELRPGSYHIMLIDLHGQVKVGDEVPLTLTFEDANGTRTTQQVNAPVRPLASGPDGGHGHSHGHGHGHGAPKH</sequence>
<organism evidence="3 4">
    <name type="scientific">Yanghanlia caeni</name>
    <dbReference type="NCBI Taxonomy" id="3064283"/>
    <lineage>
        <taxon>Bacteria</taxon>
        <taxon>Pseudomonadati</taxon>
        <taxon>Pseudomonadota</taxon>
        <taxon>Betaproteobacteria</taxon>
        <taxon>Burkholderiales</taxon>
        <taxon>Alcaligenaceae</taxon>
        <taxon>Yanghanlia</taxon>
    </lineage>
</organism>
<feature type="chain" id="PRO_5045724354" evidence="2">
    <location>
        <begin position="24"/>
        <end position="167"/>
    </location>
</feature>
<dbReference type="Gene3D" id="2.60.40.1890">
    <property type="entry name" value="PCu(A)C copper chaperone"/>
    <property type="match status" value="1"/>
</dbReference>
<gene>
    <name evidence="3" type="ORF">Q8947_06420</name>
</gene>
<dbReference type="PANTHER" id="PTHR36302">
    <property type="entry name" value="BLR7088 PROTEIN"/>
    <property type="match status" value="1"/>
</dbReference>
<dbReference type="EMBL" id="JAUZQE010000011">
    <property type="protein sequence ID" value="MDR4125617.1"/>
    <property type="molecule type" value="Genomic_DNA"/>
</dbReference>
<protein>
    <submittedName>
        <fullName evidence="3">Copper chaperone PCu(A)C</fullName>
    </submittedName>
</protein>
<evidence type="ECO:0000313" key="4">
    <source>
        <dbReference type="Proteomes" id="UP001232156"/>
    </source>
</evidence>
<proteinExistence type="predicted"/>
<accession>A0ABU1D5Q1</accession>
<dbReference type="InterPro" id="IPR007410">
    <property type="entry name" value="LpqE-like"/>
</dbReference>
<dbReference type="RefSeq" id="WP_347286794.1">
    <property type="nucleotide sequence ID" value="NZ_JAUZQE010000011.1"/>
</dbReference>
<dbReference type="PANTHER" id="PTHR36302:SF1">
    <property type="entry name" value="COPPER CHAPERONE PCU(A)C"/>
    <property type="match status" value="1"/>
</dbReference>
<feature type="compositionally biased region" description="Basic residues" evidence="1">
    <location>
        <begin position="153"/>
        <end position="167"/>
    </location>
</feature>
<keyword evidence="4" id="KW-1185">Reference proteome</keyword>
<feature type="region of interest" description="Disordered" evidence="1">
    <location>
        <begin position="131"/>
        <end position="167"/>
    </location>
</feature>
<evidence type="ECO:0000313" key="3">
    <source>
        <dbReference type="EMBL" id="MDR4125617.1"/>
    </source>
</evidence>
<dbReference type="InterPro" id="IPR058248">
    <property type="entry name" value="Lxx211020-like"/>
</dbReference>
<reference evidence="3 4" key="1">
    <citation type="submission" date="2023-08" db="EMBL/GenBank/DDBJ databases">
        <title>Alcaligenaceae gen. nov., a novel taxon isolated from the sludge of Yixing Pesticide Factory.</title>
        <authorList>
            <person name="Ruan L."/>
        </authorList>
    </citation>
    <scope>NUCLEOTIDE SEQUENCE [LARGE SCALE GENOMIC DNA]</scope>
    <source>
        <strain evidence="3 4">LG-2</strain>
    </source>
</reference>
<feature type="signal peptide" evidence="2">
    <location>
        <begin position="1"/>
        <end position="23"/>
    </location>
</feature>